<reference evidence="2" key="1">
    <citation type="journal article" date="2019" name="Sci. Rep.">
        <title>Draft genome of Tanacetum cinerariifolium, the natural source of mosquito coil.</title>
        <authorList>
            <person name="Yamashiro T."/>
            <person name="Shiraishi A."/>
            <person name="Satake H."/>
            <person name="Nakayama K."/>
        </authorList>
    </citation>
    <scope>NUCLEOTIDE SEQUENCE</scope>
</reference>
<dbReference type="PANTHER" id="PTHR11439">
    <property type="entry name" value="GAG-POL-RELATED RETROTRANSPOSON"/>
    <property type="match status" value="1"/>
</dbReference>
<feature type="compositionally biased region" description="Basic and acidic residues" evidence="1">
    <location>
        <begin position="772"/>
        <end position="783"/>
    </location>
</feature>
<dbReference type="EMBL" id="BKCJ010004362">
    <property type="protein sequence ID" value="GEU60595.1"/>
    <property type="molecule type" value="Genomic_DNA"/>
</dbReference>
<dbReference type="CDD" id="cd09272">
    <property type="entry name" value="RNase_HI_RT_Ty1"/>
    <property type="match status" value="1"/>
</dbReference>
<feature type="region of interest" description="Disordered" evidence="1">
    <location>
        <begin position="511"/>
        <end position="542"/>
    </location>
</feature>
<protein>
    <submittedName>
        <fullName evidence="2">Copia protein</fullName>
    </submittedName>
</protein>
<proteinExistence type="predicted"/>
<dbReference type="AlphaFoldDB" id="A0A6L2LK96"/>
<gene>
    <name evidence="2" type="ORF">Tci_032573</name>
</gene>
<accession>A0A6L2LK96</accession>
<organism evidence="2">
    <name type="scientific">Tanacetum cinerariifolium</name>
    <name type="common">Dalmatian daisy</name>
    <name type="synonym">Chrysanthemum cinerariifolium</name>
    <dbReference type="NCBI Taxonomy" id="118510"/>
    <lineage>
        <taxon>Eukaryota</taxon>
        <taxon>Viridiplantae</taxon>
        <taxon>Streptophyta</taxon>
        <taxon>Embryophyta</taxon>
        <taxon>Tracheophyta</taxon>
        <taxon>Spermatophyta</taxon>
        <taxon>Magnoliopsida</taxon>
        <taxon>eudicotyledons</taxon>
        <taxon>Gunneridae</taxon>
        <taxon>Pentapetalae</taxon>
        <taxon>asterids</taxon>
        <taxon>campanulids</taxon>
        <taxon>Asterales</taxon>
        <taxon>Asteraceae</taxon>
        <taxon>Asteroideae</taxon>
        <taxon>Anthemideae</taxon>
        <taxon>Anthemidinae</taxon>
        <taxon>Tanacetum</taxon>
    </lineage>
</organism>
<comment type="caution">
    <text evidence="2">The sequence shown here is derived from an EMBL/GenBank/DDBJ whole genome shotgun (WGS) entry which is preliminary data.</text>
</comment>
<evidence type="ECO:0000256" key="1">
    <source>
        <dbReference type="SAM" id="MobiDB-lite"/>
    </source>
</evidence>
<feature type="region of interest" description="Disordered" evidence="1">
    <location>
        <begin position="772"/>
        <end position="798"/>
    </location>
</feature>
<evidence type="ECO:0000313" key="2">
    <source>
        <dbReference type="EMBL" id="GEU60595.1"/>
    </source>
</evidence>
<sequence>MESLNPQVVFVAKLSILNPNEFDLWKMRIEQYFLMTDYSLWEVILNGDSPIPTRVVDGVVQPVAPTTAEQRLAKKNEFTKVPVFALPNVDTLSDAVIYSFFASQSNSPQLDNDELKQIDADDLEEMDLNWQMAMRGHFARECRSPKDTRNKETQKRNVPVETSTSNAFVSQCDSVGSYDWSFQADEEPTNYALMAFTSSSSSSSDNENLSQLLASQTSDKTRLGYDNQVFNSTVFDYDELLSSESDVSMPTILVHDRYKSREGYHAVPHSYTGAYMPHKPDLVFHDAPTVNETAPTVLNVEPSKPHLGLWYPKDLPFNLVAYSDSDYAGASLDRKSTIGGCQFLCCRFISWQCKKQTVVATSSTEAEYVAATNDVVRLQALIDRRKVLITEDMVRKALRLDDADSIDYLPNEEIFAELARMGNVDSPSKFYMYPRFLQLMINAQIVDLSSHTTKYQSHALTQKVFANMRRVGKGFSGVDTPLFDGMLVPQQVQDDVAATAEDEDAVNEISVEPTPLSPTPATTLPPQQELIPSSSQEVRKEEKVKSFRAKEIKEDADEDVTLEEVDAKKDAEVQGRLPESQAHVYHLDLEHVQKVLSMQKTDETEPAEVEEVLEVVTAAKLMTEVVTTATTTITAAHVPKVSASRRRRGVIIQDPEEAATTSLNVQSEVKSKYKGKGILVEETKPLKRQAHIEHDEVFARELEVELNANINWNERKPITEAHVRKNMMVYLKNMAGFEMDFFKGMTYTDIRPIFEKHFNSIWAFPKKGEKELEEEDGKRKGESLDEEEEKASKKQKIDEEVEELMTHLQIVLNDEDDVYTKATPLALKVPVVDY</sequence>
<name>A0A6L2LK96_TANCI</name>
<dbReference type="PANTHER" id="PTHR11439:SF495">
    <property type="entry name" value="REVERSE TRANSCRIPTASE, RNA-DEPENDENT DNA POLYMERASE-RELATED"/>
    <property type="match status" value="1"/>
</dbReference>
<feature type="region of interest" description="Disordered" evidence="1">
    <location>
        <begin position="142"/>
        <end position="162"/>
    </location>
</feature>
<feature type="compositionally biased region" description="Basic and acidic residues" evidence="1">
    <location>
        <begin position="142"/>
        <end position="155"/>
    </location>
</feature>